<dbReference type="GO" id="GO:0050660">
    <property type="term" value="F:flavin adenine dinucleotide binding"/>
    <property type="evidence" value="ECO:0007669"/>
    <property type="project" value="InterPro"/>
</dbReference>
<dbReference type="SUPFAM" id="SSF54373">
    <property type="entry name" value="FAD-linked reductases, C-terminal domain"/>
    <property type="match status" value="1"/>
</dbReference>
<evidence type="ECO:0000256" key="4">
    <source>
        <dbReference type="ARBA" id="ARBA00023002"/>
    </source>
</evidence>
<protein>
    <submittedName>
        <fullName evidence="7">GMC family oxidoreductase</fullName>
    </submittedName>
</protein>
<name>A0A2A6FGI8_9HYPH</name>
<evidence type="ECO:0000256" key="1">
    <source>
        <dbReference type="ARBA" id="ARBA00010790"/>
    </source>
</evidence>
<evidence type="ECO:0000256" key="2">
    <source>
        <dbReference type="ARBA" id="ARBA00022630"/>
    </source>
</evidence>
<evidence type="ECO:0000259" key="6">
    <source>
        <dbReference type="Pfam" id="PF05199"/>
    </source>
</evidence>
<organism evidence="7 8">
    <name type="scientific">Mesorhizobium sanjuanii</name>
    <dbReference type="NCBI Taxonomy" id="2037900"/>
    <lineage>
        <taxon>Bacteria</taxon>
        <taxon>Pseudomonadati</taxon>
        <taxon>Pseudomonadota</taxon>
        <taxon>Alphaproteobacteria</taxon>
        <taxon>Hyphomicrobiales</taxon>
        <taxon>Phyllobacteriaceae</taxon>
        <taxon>Mesorhizobium</taxon>
    </lineage>
</organism>
<sequence>MTTILPRKDVVIVGLGWTGAILAHELTDQGLDVLAIERGPWRDTATDFNIGYVQDELRYAVRRDLFLQPAVETMTVRNNPSQTALPMRDFGSFLPGNGVGGAGVHWNGHTWRFWDSDFQIRTNLTKKYGASRVADLQVEDWGVTGPEMEPYYDQFEYLAGISGKAGNIKGQLQEGGNPFEDPRSRDYPNPPMQMTYAPTLFAEAGRSIGLHPFPTPSANMSRNYVNPLGIAMGQCTYCGFCERFGCANYSKSSAQTTILPVLMKKANFEVRTDSEVLHVDLAPGGKSARGVTYVDTSGEEYFQPADLVLLCAYGLHNARLMMLSGIGRIYDPVTGEGTVGRNYCYQTNAGVQVFFDDKNFNPFIAAGALGQTIDDYNGDAFDHGALDFVGGSGINCIPTNGRPIGTRPTLPGTPKWGSAWKKATVEGYKSTLGFSSQGSSYATRTNYLDLDPTYKDRFGRPLMRMTFDFPDNDIRMSNYLCDRMEEIAKALGGKQYNVSRRKKGWDSVPYQSTHNTGGAIMGTDPGRSAVNKFLQSWDVPNVFVIGASAFPQNAGKNPTGTVGALAFLAADAIRNQYLRNPGAPLVQA</sequence>
<dbReference type="SUPFAM" id="SSF51905">
    <property type="entry name" value="FAD/NAD(P)-binding domain"/>
    <property type="match status" value="1"/>
</dbReference>
<evidence type="ECO:0000256" key="3">
    <source>
        <dbReference type="ARBA" id="ARBA00022827"/>
    </source>
</evidence>
<keyword evidence="4" id="KW-0560">Oxidoreductase</keyword>
<dbReference type="Pfam" id="PF05199">
    <property type="entry name" value="GMC_oxred_C"/>
    <property type="match status" value="1"/>
</dbReference>
<dbReference type="Pfam" id="PF00732">
    <property type="entry name" value="GMC_oxred_N"/>
    <property type="match status" value="1"/>
</dbReference>
<dbReference type="InterPro" id="IPR036188">
    <property type="entry name" value="FAD/NAD-bd_sf"/>
</dbReference>
<dbReference type="AlphaFoldDB" id="A0A2A6FGI8"/>
<proteinExistence type="inferred from homology"/>
<dbReference type="GO" id="GO:0016614">
    <property type="term" value="F:oxidoreductase activity, acting on CH-OH group of donors"/>
    <property type="evidence" value="ECO:0007669"/>
    <property type="project" value="InterPro"/>
</dbReference>
<gene>
    <name evidence="7" type="ORF">CN311_11510</name>
</gene>
<comment type="similarity">
    <text evidence="1">Belongs to the GMC oxidoreductase family.</text>
</comment>
<dbReference type="PANTHER" id="PTHR46056:SF12">
    <property type="entry name" value="LONG-CHAIN-ALCOHOL OXIDASE"/>
    <property type="match status" value="1"/>
</dbReference>
<reference evidence="7 8" key="1">
    <citation type="submission" date="2017-09" db="EMBL/GenBank/DDBJ databases">
        <title>Mesorhizobum sanjuanii sp. nov. isolated from nodules of Lotus tenuis in saline-alkaline lowlands of Flooding Pampa.</title>
        <authorList>
            <person name="Sannazzaro A.I."/>
            <person name="Torres Tejerizo G.A."/>
            <person name="Fontana F."/>
            <person name="Cumpa Velazquez L.M."/>
            <person name="Hansen L."/>
            <person name="Pistorio M."/>
            <person name="Estrella M.J."/>
        </authorList>
    </citation>
    <scope>NUCLEOTIDE SEQUENCE [LARGE SCALE GENOMIC DNA]</scope>
    <source>
        <strain evidence="7 8">BSA136</strain>
    </source>
</reference>
<dbReference type="EMBL" id="NWQG01000058">
    <property type="protein sequence ID" value="PDQ20964.1"/>
    <property type="molecule type" value="Genomic_DNA"/>
</dbReference>
<evidence type="ECO:0000259" key="5">
    <source>
        <dbReference type="Pfam" id="PF00732"/>
    </source>
</evidence>
<comment type="caution">
    <text evidence="7">The sequence shown here is derived from an EMBL/GenBank/DDBJ whole genome shotgun (WGS) entry which is preliminary data.</text>
</comment>
<keyword evidence="3" id="KW-0274">FAD</keyword>
<evidence type="ECO:0000313" key="8">
    <source>
        <dbReference type="Proteomes" id="UP000219182"/>
    </source>
</evidence>
<dbReference type="InterPro" id="IPR000172">
    <property type="entry name" value="GMC_OxRdtase_N"/>
</dbReference>
<dbReference type="PANTHER" id="PTHR46056">
    <property type="entry name" value="LONG-CHAIN-ALCOHOL OXIDASE"/>
    <property type="match status" value="1"/>
</dbReference>
<dbReference type="InterPro" id="IPR007867">
    <property type="entry name" value="GMC_OxRtase_C"/>
</dbReference>
<dbReference type="RefSeq" id="WP_097573797.1">
    <property type="nucleotide sequence ID" value="NZ_NWQG01000058.1"/>
</dbReference>
<accession>A0A2A6FGI8</accession>
<dbReference type="Gene3D" id="3.50.50.60">
    <property type="entry name" value="FAD/NAD(P)-binding domain"/>
    <property type="match status" value="2"/>
</dbReference>
<keyword evidence="2" id="KW-0285">Flavoprotein</keyword>
<feature type="domain" description="Glucose-methanol-choline oxidoreductase C-terminal" evidence="6">
    <location>
        <begin position="444"/>
        <end position="566"/>
    </location>
</feature>
<evidence type="ECO:0000313" key="7">
    <source>
        <dbReference type="EMBL" id="PDQ20964.1"/>
    </source>
</evidence>
<keyword evidence="8" id="KW-1185">Reference proteome</keyword>
<feature type="domain" description="Glucose-methanol-choline oxidoreductase N-terminal" evidence="5">
    <location>
        <begin position="232"/>
        <end position="344"/>
    </location>
</feature>
<dbReference type="Proteomes" id="UP000219182">
    <property type="component" value="Unassembled WGS sequence"/>
</dbReference>